<feature type="domain" description="EAL" evidence="5">
    <location>
        <begin position="590"/>
        <end position="848"/>
    </location>
</feature>
<dbReference type="InterPro" id="IPR043128">
    <property type="entry name" value="Rev_trsase/Diguanyl_cyclase"/>
</dbReference>
<evidence type="ECO:0000259" key="4">
    <source>
        <dbReference type="PROSITE" id="PS50110"/>
    </source>
</evidence>
<dbReference type="SUPFAM" id="SSF52172">
    <property type="entry name" value="CheY-like"/>
    <property type="match status" value="2"/>
</dbReference>
<feature type="compositionally biased region" description="Basic and acidic residues" evidence="3">
    <location>
        <begin position="1"/>
        <end position="12"/>
    </location>
</feature>
<dbReference type="AlphaFoldDB" id="A0A316FWM6"/>
<dbReference type="SMART" id="SM00448">
    <property type="entry name" value="REC"/>
    <property type="match status" value="2"/>
</dbReference>
<dbReference type="GO" id="GO:0000160">
    <property type="term" value="P:phosphorelay signal transduction system"/>
    <property type="evidence" value="ECO:0007669"/>
    <property type="project" value="InterPro"/>
</dbReference>
<dbReference type="PANTHER" id="PTHR44591:SF23">
    <property type="entry name" value="CHEY SUBFAMILY"/>
    <property type="match status" value="1"/>
</dbReference>
<dbReference type="SUPFAM" id="SSF55073">
    <property type="entry name" value="Nucleotide cyclase"/>
    <property type="match status" value="1"/>
</dbReference>
<dbReference type="SUPFAM" id="SSF47226">
    <property type="entry name" value="Histidine-containing phosphotransfer domain, HPT domain"/>
    <property type="match status" value="1"/>
</dbReference>
<keyword evidence="1 2" id="KW-0597">Phosphoprotein</keyword>
<dbReference type="Pfam" id="PF00072">
    <property type="entry name" value="Response_reg"/>
    <property type="match status" value="2"/>
</dbReference>
<dbReference type="EMBL" id="QGGU01000003">
    <property type="protein sequence ID" value="PWK53214.1"/>
    <property type="molecule type" value="Genomic_DNA"/>
</dbReference>
<dbReference type="PROSITE" id="PS50883">
    <property type="entry name" value="EAL"/>
    <property type="match status" value="1"/>
</dbReference>
<feature type="domain" description="Response regulatory" evidence="4">
    <location>
        <begin position="287"/>
        <end position="403"/>
    </location>
</feature>
<gene>
    <name evidence="7" type="ORF">C8D97_10337</name>
</gene>
<evidence type="ECO:0000256" key="3">
    <source>
        <dbReference type="SAM" id="MobiDB-lite"/>
    </source>
</evidence>
<keyword evidence="8" id="KW-1185">Reference proteome</keyword>
<dbReference type="Gene3D" id="1.20.120.160">
    <property type="entry name" value="HPT domain"/>
    <property type="match status" value="1"/>
</dbReference>
<dbReference type="InterPro" id="IPR036641">
    <property type="entry name" value="HPT_dom_sf"/>
</dbReference>
<feature type="domain" description="GGDEF" evidence="6">
    <location>
        <begin position="445"/>
        <end position="579"/>
    </location>
</feature>
<dbReference type="PROSITE" id="PS50887">
    <property type="entry name" value="GGDEF"/>
    <property type="match status" value="1"/>
</dbReference>
<dbReference type="InterPro" id="IPR029787">
    <property type="entry name" value="Nucleotide_cyclase"/>
</dbReference>
<evidence type="ECO:0000313" key="8">
    <source>
        <dbReference type="Proteomes" id="UP000245790"/>
    </source>
</evidence>
<feature type="modified residue" description="4-aspartylphosphate" evidence="2">
    <location>
        <position position="336"/>
    </location>
</feature>
<dbReference type="InterPro" id="IPR001633">
    <property type="entry name" value="EAL_dom"/>
</dbReference>
<dbReference type="Gene3D" id="3.20.20.450">
    <property type="entry name" value="EAL domain"/>
    <property type="match status" value="1"/>
</dbReference>
<feature type="region of interest" description="Disordered" evidence="3">
    <location>
        <begin position="1"/>
        <end position="39"/>
    </location>
</feature>
<dbReference type="InterPro" id="IPR050595">
    <property type="entry name" value="Bact_response_regulator"/>
</dbReference>
<dbReference type="Gene3D" id="3.30.70.270">
    <property type="match status" value="1"/>
</dbReference>
<reference evidence="7 8" key="1">
    <citation type="submission" date="2018-05" db="EMBL/GenBank/DDBJ databases">
        <title>Genomic Encyclopedia of Type Strains, Phase IV (KMG-IV): sequencing the most valuable type-strain genomes for metagenomic binning, comparative biology and taxonomic classification.</title>
        <authorList>
            <person name="Goeker M."/>
        </authorList>
    </citation>
    <scope>NUCLEOTIDE SEQUENCE [LARGE SCALE GENOMIC DNA]</scope>
    <source>
        <strain evidence="7 8">DSM 25350</strain>
    </source>
</reference>
<organism evidence="7 8">
    <name type="scientific">Pleionea mediterranea</name>
    <dbReference type="NCBI Taxonomy" id="523701"/>
    <lineage>
        <taxon>Bacteria</taxon>
        <taxon>Pseudomonadati</taxon>
        <taxon>Pseudomonadota</taxon>
        <taxon>Gammaproteobacteria</taxon>
        <taxon>Oceanospirillales</taxon>
        <taxon>Pleioneaceae</taxon>
        <taxon>Pleionea</taxon>
    </lineage>
</organism>
<name>A0A316FWM6_9GAMM</name>
<evidence type="ECO:0000313" key="7">
    <source>
        <dbReference type="EMBL" id="PWK53214.1"/>
    </source>
</evidence>
<dbReference type="RefSeq" id="WP_109762303.1">
    <property type="nucleotide sequence ID" value="NZ_QGGU01000003.1"/>
</dbReference>
<dbReference type="Pfam" id="PF00990">
    <property type="entry name" value="GGDEF"/>
    <property type="match status" value="1"/>
</dbReference>
<dbReference type="SMART" id="SM00052">
    <property type="entry name" value="EAL"/>
    <property type="match status" value="1"/>
</dbReference>
<comment type="caution">
    <text evidence="7">The sequence shown here is derived from an EMBL/GenBank/DDBJ whole genome shotgun (WGS) entry which is preliminary data.</text>
</comment>
<dbReference type="CDD" id="cd00156">
    <property type="entry name" value="REC"/>
    <property type="match status" value="2"/>
</dbReference>
<evidence type="ECO:0000256" key="1">
    <source>
        <dbReference type="ARBA" id="ARBA00022553"/>
    </source>
</evidence>
<dbReference type="InterPro" id="IPR001789">
    <property type="entry name" value="Sig_transdc_resp-reg_receiver"/>
</dbReference>
<dbReference type="PANTHER" id="PTHR44591">
    <property type="entry name" value="STRESS RESPONSE REGULATOR PROTEIN 1"/>
    <property type="match status" value="1"/>
</dbReference>
<dbReference type="Proteomes" id="UP000245790">
    <property type="component" value="Unassembled WGS sequence"/>
</dbReference>
<evidence type="ECO:0000256" key="2">
    <source>
        <dbReference type="PROSITE-ProRule" id="PRU00169"/>
    </source>
</evidence>
<feature type="modified residue" description="4-aspartylphosphate" evidence="2">
    <location>
        <position position="210"/>
    </location>
</feature>
<accession>A0A316FWM6</accession>
<dbReference type="Pfam" id="PF00563">
    <property type="entry name" value="EAL"/>
    <property type="match status" value="1"/>
</dbReference>
<dbReference type="OrthoDB" id="9812260at2"/>
<dbReference type="PROSITE" id="PS50110">
    <property type="entry name" value="RESPONSE_REGULATORY"/>
    <property type="match status" value="2"/>
</dbReference>
<dbReference type="InterPro" id="IPR035919">
    <property type="entry name" value="EAL_sf"/>
</dbReference>
<evidence type="ECO:0000259" key="5">
    <source>
        <dbReference type="PROSITE" id="PS50883"/>
    </source>
</evidence>
<protein>
    <submittedName>
        <fullName evidence="7">EAL domain-containing protein (Putative c-di-GMP-specific phosphodiesterase class I)</fullName>
    </submittedName>
</protein>
<dbReference type="CDD" id="cd01948">
    <property type="entry name" value="EAL"/>
    <property type="match status" value="1"/>
</dbReference>
<sequence length="848" mass="95997">MKDKDKNSKVADKSFAGKSVSDKVDATQESPTDYPHTNELQSLTDNFEKKIPSYLDRINETWGSLNYVQWDPAVAKSLQLFCHRMTGSLATYGFTELSNKVESIATLLQQVLDDRQKLTEDFFDSINQIIKKLEFTPASQENHKSITPAKAQSQMAKDKRPIIIVDDDEDTALYVQELLRQFGYQCHYCLSIKNLMETVKSIEPSVVVMDINFPEGRFAGIKAIKYLRDSLGFRVPVIMHSARGDIKVRIQASHYGCDGFLSKPVNSEELIAAIDKVVDISGFHDRRVLIIDDDRTIAMYYRAVLKKMGIETKHIADPMNSIKAISEYQPHLILLDNMMPGITGVELAKLLKQDPRLMTTGILFISADHDLTLSDKAFSLGADGFLQKPVSQEQLSNAVRDYLIANRRKTAKLEHIVKTSHRTRLSTQNYFYTQAETLLLHDHNNYHALLMITIEGFDRYTRAVGMAKASLLMEDIASHLSDKINLAFNNKTIATRLGDSSFIILVTQKHLHDILAQCDSLIKEVNLFFKSLSGDKADCHIKSSVAPTTEGQDSIESLISRCEKQLQHANKTNVNICDEPLIDNQANKLSSTDLSNIEQLLMQKQYSLVFQPILSINAHQKGQYIVDSFVRLSDQKSKYYSPAQFFPLIKDKTQFTQLDRYVIETVIEQLSTMNKSVQREVFIQAHLSDYALNNRDTLLWISNSLRNKRILNPATLVFELSEKSVLRYSDAAQYFSEKVHLLGCHVAINGFGESNKSYALLDKIKPNSIKFKADMLCQKSAKDTSQLKVLSDSISKAQEQNIQVIATNVEDASMLSELYSKGIYLFQGYFITRPAETINLESIESFDI</sequence>
<feature type="domain" description="Response regulatory" evidence="4">
    <location>
        <begin position="161"/>
        <end position="278"/>
    </location>
</feature>
<dbReference type="InterPro" id="IPR011006">
    <property type="entry name" value="CheY-like_superfamily"/>
</dbReference>
<proteinExistence type="predicted"/>
<dbReference type="Gene3D" id="3.40.50.2300">
    <property type="match status" value="2"/>
</dbReference>
<evidence type="ECO:0000259" key="6">
    <source>
        <dbReference type="PROSITE" id="PS50887"/>
    </source>
</evidence>
<dbReference type="InterPro" id="IPR000160">
    <property type="entry name" value="GGDEF_dom"/>
</dbReference>
<dbReference type="SMART" id="SM00267">
    <property type="entry name" value="GGDEF"/>
    <property type="match status" value="1"/>
</dbReference>
<dbReference type="SUPFAM" id="SSF141868">
    <property type="entry name" value="EAL domain-like"/>
    <property type="match status" value="1"/>
</dbReference>